<organism evidence="1 2">
    <name type="scientific">Rhabditophanes sp. KR3021</name>
    <dbReference type="NCBI Taxonomy" id="114890"/>
    <lineage>
        <taxon>Eukaryota</taxon>
        <taxon>Metazoa</taxon>
        <taxon>Ecdysozoa</taxon>
        <taxon>Nematoda</taxon>
        <taxon>Chromadorea</taxon>
        <taxon>Rhabditida</taxon>
        <taxon>Tylenchina</taxon>
        <taxon>Panagrolaimomorpha</taxon>
        <taxon>Strongyloidoidea</taxon>
        <taxon>Alloionematidae</taxon>
        <taxon>Rhabditophanes</taxon>
    </lineage>
</organism>
<dbReference type="WBParaSite" id="RSKR_0000524000.1">
    <property type="protein sequence ID" value="RSKR_0000524000.1"/>
    <property type="gene ID" value="RSKR_0000524000"/>
</dbReference>
<evidence type="ECO:0000313" key="1">
    <source>
        <dbReference type="Proteomes" id="UP000095286"/>
    </source>
</evidence>
<name>A0AC35TWJ7_9BILA</name>
<proteinExistence type="predicted"/>
<evidence type="ECO:0000313" key="2">
    <source>
        <dbReference type="WBParaSite" id="RSKR_0000524000.1"/>
    </source>
</evidence>
<reference evidence="2" key="1">
    <citation type="submission" date="2025-08" db="UniProtKB">
        <authorList>
            <consortium name="WormBaseParasite"/>
        </authorList>
    </citation>
    <scope>IDENTIFICATION</scope>
    <source>
        <strain evidence="2">KR3021</strain>
    </source>
</reference>
<sequence>MPNSYSVFYFDKFGRCEPIRLVFAYAGVEYEDKRISNEEWKLIKSDQPFQQIPVLIVNKTIKIAQTPAILCYLGSQFNLIGKNEIERAAVFQYLLGLVDLLYALKHAFLGKDPKDIAQNMRELIDVDISRFLKNYDNFYALNKSVCLVGDTVTVADIAIIHWVWFFNQRYHVEITPYPHLKKAFDSLLSNSNIKNYLKIRKETDW</sequence>
<dbReference type="Proteomes" id="UP000095286">
    <property type="component" value="Unplaced"/>
</dbReference>
<accession>A0AC35TWJ7</accession>
<protein>
    <submittedName>
        <fullName evidence="2">Glutathione S-transferase</fullName>
    </submittedName>
</protein>